<proteinExistence type="predicted"/>
<evidence type="ECO:0008006" key="3">
    <source>
        <dbReference type="Google" id="ProtNLM"/>
    </source>
</evidence>
<dbReference type="STRING" id="316067.Geob_0596"/>
<evidence type="ECO:0000313" key="2">
    <source>
        <dbReference type="Proteomes" id="UP000007721"/>
    </source>
</evidence>
<sequence>MKSIYISKKTGRKKYRVCLYLPEEIIKKLDRWTVQNRIAGTTGKSITQMLNLLL</sequence>
<reference evidence="1 2" key="1">
    <citation type="submission" date="2009-01" db="EMBL/GenBank/DDBJ databases">
        <title>Complete sequence of Geobacter sp. FRC-32.</title>
        <authorList>
            <consortium name="US DOE Joint Genome Institute"/>
            <person name="Lucas S."/>
            <person name="Copeland A."/>
            <person name="Lapidus A."/>
            <person name="Glavina del Rio T."/>
            <person name="Dalin E."/>
            <person name="Tice H."/>
            <person name="Bruce D."/>
            <person name="Goodwin L."/>
            <person name="Pitluck S."/>
            <person name="Saunders E."/>
            <person name="Brettin T."/>
            <person name="Detter J.C."/>
            <person name="Han C."/>
            <person name="Larimer F."/>
            <person name="Land M."/>
            <person name="Hauser L."/>
            <person name="Kyrpides N."/>
            <person name="Ovchinnikova G."/>
            <person name="Kostka J."/>
            <person name="Richardson P."/>
        </authorList>
    </citation>
    <scope>NUCLEOTIDE SEQUENCE [LARGE SCALE GENOMIC DNA]</scope>
    <source>
        <strain evidence="2">DSM 22248 / JCM 15807 / FRC-32</strain>
    </source>
</reference>
<dbReference type="Proteomes" id="UP000007721">
    <property type="component" value="Chromosome"/>
</dbReference>
<accession>B9M0C5</accession>
<dbReference type="KEGG" id="geo:Geob_0596"/>
<dbReference type="HOGENOM" id="CLU_3043814_0_0_7"/>
<name>B9M0C5_GEODF</name>
<keyword evidence="2" id="KW-1185">Reference proteome</keyword>
<organism evidence="1 2">
    <name type="scientific">Geotalea daltonii (strain DSM 22248 / JCM 15807 / FRC-32)</name>
    <name type="common">Geobacter daltonii</name>
    <dbReference type="NCBI Taxonomy" id="316067"/>
    <lineage>
        <taxon>Bacteria</taxon>
        <taxon>Pseudomonadati</taxon>
        <taxon>Thermodesulfobacteriota</taxon>
        <taxon>Desulfuromonadia</taxon>
        <taxon>Geobacterales</taxon>
        <taxon>Geobacteraceae</taxon>
        <taxon>Geotalea</taxon>
    </lineage>
</organism>
<protein>
    <recommendedName>
        <fullName evidence="3">CopG family transcriptional regulator</fullName>
    </recommendedName>
</protein>
<dbReference type="AlphaFoldDB" id="B9M0C5"/>
<evidence type="ECO:0000313" key="1">
    <source>
        <dbReference type="EMBL" id="ACM18962.1"/>
    </source>
</evidence>
<dbReference type="EMBL" id="CP001390">
    <property type="protein sequence ID" value="ACM18962.1"/>
    <property type="molecule type" value="Genomic_DNA"/>
</dbReference>
<dbReference type="RefSeq" id="WP_012645691.1">
    <property type="nucleotide sequence ID" value="NC_011979.1"/>
</dbReference>
<gene>
    <name evidence="1" type="ordered locus">Geob_0596</name>
</gene>